<protein>
    <submittedName>
        <fullName evidence="2">Uncharacterized protein</fullName>
    </submittedName>
</protein>
<reference evidence="3" key="1">
    <citation type="submission" date="2015-03" db="EMBL/GenBank/DDBJ databases">
        <authorList>
            <consortium name="Pathogen Informatics"/>
        </authorList>
    </citation>
    <scope>NUCLEOTIDE SEQUENCE [LARGE SCALE GENOMIC DNA]</scope>
    <source>
        <strain evidence="3">N09902308</strain>
    </source>
</reference>
<organism evidence="2 3">
    <name type="scientific">Mycobacterium tuberculosis</name>
    <dbReference type="NCBI Taxonomy" id="1773"/>
    <lineage>
        <taxon>Bacteria</taxon>
        <taxon>Bacillati</taxon>
        <taxon>Actinomycetota</taxon>
        <taxon>Actinomycetes</taxon>
        <taxon>Mycobacteriales</taxon>
        <taxon>Mycobacteriaceae</taxon>
        <taxon>Mycobacterium</taxon>
        <taxon>Mycobacterium tuberculosis complex</taxon>
    </lineage>
</organism>
<evidence type="ECO:0000313" key="3">
    <source>
        <dbReference type="Proteomes" id="UP000039021"/>
    </source>
</evidence>
<gene>
    <name evidence="2" type="ORF">ERS007739_04567</name>
</gene>
<evidence type="ECO:0000313" key="2">
    <source>
        <dbReference type="EMBL" id="CPA38863.1"/>
    </source>
</evidence>
<proteinExistence type="predicted"/>
<evidence type="ECO:0000256" key="1">
    <source>
        <dbReference type="SAM" id="MobiDB-lite"/>
    </source>
</evidence>
<feature type="region of interest" description="Disordered" evidence="1">
    <location>
        <begin position="14"/>
        <end position="36"/>
    </location>
</feature>
<dbReference type="AlphaFoldDB" id="A0A654ZGY7"/>
<comment type="caution">
    <text evidence="2">The sequence shown here is derived from an EMBL/GenBank/DDBJ whole genome shotgun (WGS) entry which is preliminary data.</text>
</comment>
<accession>A0A654ZGY7</accession>
<dbReference type="EMBL" id="CSBK01002929">
    <property type="protein sequence ID" value="CPA38863.1"/>
    <property type="molecule type" value="Genomic_DNA"/>
</dbReference>
<dbReference type="Proteomes" id="UP000039021">
    <property type="component" value="Unassembled WGS sequence"/>
</dbReference>
<name>A0A654ZGY7_MYCTX</name>
<sequence length="56" mass="5691">MVDAEIVVSRATGSSIEVPSGATKPEAALTVSASRSKPTGTEAVRVFVGRSPSSCR</sequence>